<proteinExistence type="inferred from homology"/>
<dbReference type="RefSeq" id="XP_024742272.1">
    <property type="nucleotide sequence ID" value="XM_024879261.1"/>
</dbReference>
<dbReference type="InterPro" id="IPR007529">
    <property type="entry name" value="Znf_HIT"/>
</dbReference>
<dbReference type="Proteomes" id="UP000235371">
    <property type="component" value="Unassembled WGS sequence"/>
</dbReference>
<dbReference type="InterPro" id="IPR057721">
    <property type="entry name" value="BCD1_alpha/beta"/>
</dbReference>
<dbReference type="Pfam" id="PF25790">
    <property type="entry name" value="BCD1"/>
    <property type="match status" value="1"/>
</dbReference>
<keyword evidence="2" id="KW-0690">Ribosome biogenesis</keyword>
<feature type="domain" description="HIT-type" evidence="15">
    <location>
        <begin position="9"/>
        <end position="43"/>
    </location>
</feature>
<feature type="compositionally biased region" description="Acidic residues" evidence="14">
    <location>
        <begin position="373"/>
        <end position="387"/>
    </location>
</feature>
<protein>
    <recommendedName>
        <fullName evidence="11">Box C/D snoRNA protein 1</fullName>
    </recommendedName>
    <alternativeName>
        <fullName evidence="12">Zinc finger HIT domain-containing protein 6</fullName>
    </alternativeName>
</protein>
<evidence type="ECO:0000259" key="15">
    <source>
        <dbReference type="PROSITE" id="PS51083"/>
    </source>
</evidence>
<comment type="similarity">
    <text evidence="9">Belongs to the BCD1 family.</text>
</comment>
<evidence type="ECO:0000256" key="8">
    <source>
        <dbReference type="ARBA" id="ARBA00049598"/>
    </source>
</evidence>
<dbReference type="OrthoDB" id="272357at2759"/>
<evidence type="ECO:0000256" key="6">
    <source>
        <dbReference type="ARBA" id="ARBA00022833"/>
    </source>
</evidence>
<accession>A0A2J6TQZ3</accession>
<feature type="region of interest" description="Disordered" evidence="14">
    <location>
        <begin position="347"/>
        <end position="387"/>
    </location>
</feature>
<keyword evidence="6" id="KW-0862">Zinc</keyword>
<dbReference type="AlphaFoldDB" id="A0A2J6TQZ3"/>
<dbReference type="GO" id="GO:0008270">
    <property type="term" value="F:zinc ion binding"/>
    <property type="evidence" value="ECO:0007669"/>
    <property type="project" value="UniProtKB-UniRule"/>
</dbReference>
<sequence length="387" mass="44425">MDPLLSSLCSICHIDPPKYTCPRCYVNTCSLTCSKRHKLWASCSGIRDPTVFKPMSELATPSGIDHDYNFLHSIEHRLERSEKLLVEDIDALSKGELQRARAGEDEEEWKRRHEKEARGEACIARTLHEMKCRVITAPKGMRRNKENTTGWNRRHGTIHWQVEWMREEPAGRTLYRVLGNHAIGKAYDLICEEERILAMSPEEKRADKKRKANKFKAAQARKAKKARLDAGRLPQLSTTSVLQDPERRTWDFTPVYMTLPEALKEDSPEPEPTIPQRNYHLYLQRPLTPSSFPKVLVPLDLDKTLTDLLRKREVLEFPTIYVLGHPPEDLPEKFMLEMHYLVAIGKEKGEESDSDTDMSDSSEEHLGDSSGSSDEDSDESMEEGEIL</sequence>
<evidence type="ECO:0000313" key="17">
    <source>
        <dbReference type="Proteomes" id="UP000235371"/>
    </source>
</evidence>
<evidence type="ECO:0000256" key="11">
    <source>
        <dbReference type="ARBA" id="ARBA00068630"/>
    </source>
</evidence>
<dbReference type="FunFam" id="3.30.60.190:FF:000001">
    <property type="entry name" value="box C/D snoRNA protein 1"/>
    <property type="match status" value="1"/>
</dbReference>
<evidence type="ECO:0000256" key="4">
    <source>
        <dbReference type="ARBA" id="ARBA00022723"/>
    </source>
</evidence>
<dbReference type="PANTHER" id="PTHR13483:SF11">
    <property type="entry name" value="ZINC FINGER HIT DOMAIN-CONTAINING PROTEIN 3"/>
    <property type="match status" value="1"/>
</dbReference>
<reference evidence="16 17" key="1">
    <citation type="submission" date="2016-04" db="EMBL/GenBank/DDBJ databases">
        <title>A degradative enzymes factory behind the ericoid mycorrhizal symbiosis.</title>
        <authorList>
            <consortium name="DOE Joint Genome Institute"/>
            <person name="Martino E."/>
            <person name="Morin E."/>
            <person name="Grelet G."/>
            <person name="Kuo A."/>
            <person name="Kohler A."/>
            <person name="Daghino S."/>
            <person name="Barry K."/>
            <person name="Choi C."/>
            <person name="Cichocki N."/>
            <person name="Clum A."/>
            <person name="Copeland A."/>
            <person name="Hainaut M."/>
            <person name="Haridas S."/>
            <person name="Labutti K."/>
            <person name="Lindquist E."/>
            <person name="Lipzen A."/>
            <person name="Khouja H.-R."/>
            <person name="Murat C."/>
            <person name="Ohm R."/>
            <person name="Olson A."/>
            <person name="Spatafora J."/>
            <person name="Veneault-Fourrey C."/>
            <person name="Henrissat B."/>
            <person name="Grigoriev I."/>
            <person name="Martin F."/>
            <person name="Perotto S."/>
        </authorList>
    </citation>
    <scope>NUCLEOTIDE SEQUENCE [LARGE SCALE GENOMIC DNA]</scope>
    <source>
        <strain evidence="16 17">E</strain>
    </source>
</reference>
<evidence type="ECO:0000256" key="3">
    <source>
        <dbReference type="ARBA" id="ARBA00022553"/>
    </source>
</evidence>
<feature type="compositionally biased region" description="Acidic residues" evidence="14">
    <location>
        <begin position="352"/>
        <end position="361"/>
    </location>
</feature>
<evidence type="ECO:0000256" key="2">
    <source>
        <dbReference type="ARBA" id="ARBA00022517"/>
    </source>
</evidence>
<dbReference type="GO" id="GO:0005634">
    <property type="term" value="C:nucleus"/>
    <property type="evidence" value="ECO:0007669"/>
    <property type="project" value="TreeGrafter"/>
</dbReference>
<dbReference type="SUPFAM" id="SSF144232">
    <property type="entry name" value="HIT/MYND zinc finger-like"/>
    <property type="match status" value="1"/>
</dbReference>
<keyword evidence="3" id="KW-0597">Phosphoprotein</keyword>
<evidence type="ECO:0000313" key="16">
    <source>
        <dbReference type="EMBL" id="PMD65368.1"/>
    </source>
</evidence>
<dbReference type="PROSITE" id="PS51083">
    <property type="entry name" value="ZF_HIT"/>
    <property type="match status" value="1"/>
</dbReference>
<comment type="subunit">
    <text evidence="10">Interacts with FBL, SNU13, NOP58, NUFIP1, RUVBL1, RUVBL2 and TAF9. Interacts (via HIT-type zinc finger) with the RUVBL1/RUVBL2 complex in the presence of ADP.</text>
</comment>
<keyword evidence="17" id="KW-1185">Reference proteome</keyword>
<evidence type="ECO:0000256" key="14">
    <source>
        <dbReference type="SAM" id="MobiDB-lite"/>
    </source>
</evidence>
<dbReference type="GO" id="GO:0048254">
    <property type="term" value="P:snoRNA localization"/>
    <property type="evidence" value="ECO:0007669"/>
    <property type="project" value="TreeGrafter"/>
</dbReference>
<dbReference type="EMBL" id="KZ613746">
    <property type="protein sequence ID" value="PMD65368.1"/>
    <property type="molecule type" value="Genomic_DNA"/>
</dbReference>
<dbReference type="FunCoup" id="A0A2J6TQZ3">
    <property type="interactions" value="114"/>
</dbReference>
<evidence type="ECO:0000256" key="5">
    <source>
        <dbReference type="ARBA" id="ARBA00022771"/>
    </source>
</evidence>
<evidence type="ECO:0000256" key="1">
    <source>
        <dbReference type="ARBA" id="ARBA00022499"/>
    </source>
</evidence>
<keyword evidence="4" id="KW-0479">Metal-binding</keyword>
<keyword evidence="1" id="KW-1017">Isopeptide bond</keyword>
<name>A0A2J6TQZ3_9HELO</name>
<dbReference type="GO" id="GO:0070761">
    <property type="term" value="C:pre-snoRNP complex"/>
    <property type="evidence" value="ECO:0007669"/>
    <property type="project" value="TreeGrafter"/>
</dbReference>
<evidence type="ECO:0000256" key="12">
    <source>
        <dbReference type="ARBA" id="ARBA00077531"/>
    </source>
</evidence>
<dbReference type="STRING" id="1095630.A0A2J6TQZ3"/>
<evidence type="ECO:0000256" key="10">
    <source>
        <dbReference type="ARBA" id="ARBA00061949"/>
    </source>
</evidence>
<keyword evidence="7" id="KW-0832">Ubl conjugation</keyword>
<dbReference type="InterPro" id="IPR051639">
    <property type="entry name" value="BCD1"/>
</dbReference>
<dbReference type="PANTHER" id="PTHR13483">
    <property type="entry name" value="BOX C_D SNORNA PROTEIN 1-RELATED"/>
    <property type="match status" value="1"/>
</dbReference>
<evidence type="ECO:0000256" key="13">
    <source>
        <dbReference type="PROSITE-ProRule" id="PRU00453"/>
    </source>
</evidence>
<dbReference type="Pfam" id="PF04438">
    <property type="entry name" value="zf-HIT"/>
    <property type="match status" value="1"/>
</dbReference>
<dbReference type="GeneID" id="36587338"/>
<evidence type="ECO:0000256" key="9">
    <source>
        <dbReference type="ARBA" id="ARBA00049654"/>
    </source>
</evidence>
<dbReference type="Gene3D" id="3.30.60.190">
    <property type="match status" value="1"/>
</dbReference>
<evidence type="ECO:0000256" key="7">
    <source>
        <dbReference type="ARBA" id="ARBA00022843"/>
    </source>
</evidence>
<dbReference type="InParanoid" id="A0A2J6TQZ3"/>
<organism evidence="16 17">
    <name type="scientific">Hyaloscypha bicolor E</name>
    <dbReference type="NCBI Taxonomy" id="1095630"/>
    <lineage>
        <taxon>Eukaryota</taxon>
        <taxon>Fungi</taxon>
        <taxon>Dikarya</taxon>
        <taxon>Ascomycota</taxon>
        <taxon>Pezizomycotina</taxon>
        <taxon>Leotiomycetes</taxon>
        <taxon>Helotiales</taxon>
        <taxon>Hyaloscyphaceae</taxon>
        <taxon>Hyaloscypha</taxon>
        <taxon>Hyaloscypha bicolor</taxon>
    </lineage>
</organism>
<keyword evidence="5 13" id="KW-0863">Zinc-finger</keyword>
<gene>
    <name evidence="16" type="ORF">K444DRAFT_607924</name>
</gene>
<dbReference type="GO" id="GO:0000463">
    <property type="term" value="P:maturation of LSU-rRNA from tricistronic rRNA transcript (SSU-rRNA, 5.8S rRNA, LSU-rRNA)"/>
    <property type="evidence" value="ECO:0007669"/>
    <property type="project" value="TreeGrafter"/>
</dbReference>
<dbReference type="CDD" id="cd23023">
    <property type="entry name" value="zf-HIT_BCD1"/>
    <property type="match status" value="1"/>
</dbReference>
<dbReference type="GO" id="GO:0000492">
    <property type="term" value="P:box C/D snoRNP assembly"/>
    <property type="evidence" value="ECO:0007669"/>
    <property type="project" value="TreeGrafter"/>
</dbReference>
<comment type="function">
    <text evidence="8">Required for box C/D snoRNAs accumulation involved in snoRNA processing, snoRNA transport to the nucleolus and ribosome biogenesis.</text>
</comment>